<organism evidence="2 3">
    <name type="scientific">Rhizorhabdus wittichii (strain DSM 6014 / CCUG 31198 / JCM 15750 / NBRC 105917 / EY 4224 / RW1)</name>
    <name type="common">Sphingomonas wittichii</name>
    <dbReference type="NCBI Taxonomy" id="392499"/>
    <lineage>
        <taxon>Bacteria</taxon>
        <taxon>Pseudomonadati</taxon>
        <taxon>Pseudomonadota</taxon>
        <taxon>Alphaproteobacteria</taxon>
        <taxon>Sphingomonadales</taxon>
        <taxon>Sphingomonadaceae</taxon>
        <taxon>Rhizorhabdus</taxon>
    </lineage>
</organism>
<reference evidence="2 3" key="1">
    <citation type="journal article" date="2010" name="J. Bacteriol.">
        <title>Genome sequence of the dioxin-mineralizing bacterium Sphingomonas wittichii RW1.</title>
        <authorList>
            <person name="Miller T.R."/>
            <person name="Delcher A.L."/>
            <person name="Salzberg S.L."/>
            <person name="Saunders E."/>
            <person name="Detter J.C."/>
            <person name="Halden R.U."/>
        </authorList>
    </citation>
    <scope>NUCLEOTIDE SEQUENCE [LARGE SCALE GENOMIC DNA]</scope>
    <source>
        <strain evidence="3">DSM 6014 / CCUG 31198 / JCM 15750 / NBRC 105917 / EY 4224 / RW1</strain>
    </source>
</reference>
<evidence type="ECO:0000313" key="3">
    <source>
        <dbReference type="Proteomes" id="UP000001989"/>
    </source>
</evidence>
<keyword evidence="3" id="KW-1185">Reference proteome</keyword>
<protein>
    <recommendedName>
        <fullName evidence="1">N,N-dimethylformamidase beta subunit-like C-terminal domain-containing protein</fullName>
    </recommendedName>
</protein>
<proteinExistence type="predicted"/>
<gene>
    <name evidence="2" type="ordered locus">Swit_3100</name>
</gene>
<evidence type="ECO:0000313" key="2">
    <source>
        <dbReference type="EMBL" id="ABQ69449.1"/>
    </source>
</evidence>
<sequence>MIEAYCGRRSYAAADIVELHVSTDAGSFDLDLIRDDGTAARVLSRTELPGERHPLPPDVVARGCGWPASVRIPVDPDWPSGFYRFELRAGDGSTGDAFFVLRSATPRASILWVIETNTWNAYNSFGGASTYTTLTEQPPNDNGVVPNHGGVPIVSFERPLPRGFLRLPDDAPRAPTVGAPSRDIPFIGWALEQGYDFYSGGASWAQWGLSFARWLHRQGIAVDCATNADLEEFPGLLDGYRLMLSTGHDEYWSWGMRDAVEGFIARGGNVAFLSGNLAFWQVRLEDGFRRMVAYKGDVAHDPVIGTADERRNTGIWSHPLTDRPENQMSGLSFTRGGYARMGGATPASAGGYTIYRPEHWALAGTGLSYGDQLGAAHSLVGYEVDGCDFQFRHGRPVPTGRDDTPEQFEIIGMAPAAIWSHETAPPGMYPPTALSDIEMICDQLEGNHAPETIARHAYGHGMMGSYVAPGGGTVFAAGTTEWTMALDDPQVSRITRNLIDRLG</sequence>
<dbReference type="EMBL" id="CP000699">
    <property type="protein sequence ID" value="ABQ69449.1"/>
    <property type="molecule type" value="Genomic_DNA"/>
</dbReference>
<feature type="domain" description="N,N-dimethylformamidase beta subunit-like C-terminal" evidence="1">
    <location>
        <begin position="54"/>
        <end position="487"/>
    </location>
</feature>
<dbReference type="OrthoDB" id="505641at2"/>
<name>A0A9J9HD57_RHIWR</name>
<dbReference type="AlphaFoldDB" id="A0A9J9HD57"/>
<dbReference type="KEGG" id="swi:Swit_3100"/>
<evidence type="ECO:0000259" key="1">
    <source>
        <dbReference type="Pfam" id="PF20254"/>
    </source>
</evidence>
<dbReference type="InterPro" id="IPR046540">
    <property type="entry name" value="DMFA2_C"/>
</dbReference>
<accession>A0A9J9HD57</accession>
<dbReference type="Proteomes" id="UP000001989">
    <property type="component" value="Chromosome"/>
</dbReference>
<dbReference type="Pfam" id="PF20254">
    <property type="entry name" value="DMFA2_C"/>
    <property type="match status" value="1"/>
</dbReference>